<gene>
    <name evidence="1" type="ORF">HPE63_08060</name>
</gene>
<keyword evidence="2" id="KW-1185">Reference proteome</keyword>
<dbReference type="EMBL" id="JABTCG010000003">
    <property type="protein sequence ID" value="MBD0850620.1"/>
    <property type="molecule type" value="Genomic_DNA"/>
</dbReference>
<organism evidence="1 2">
    <name type="scientific">Maribacter arenosus</name>
    <dbReference type="NCBI Taxonomy" id="1854708"/>
    <lineage>
        <taxon>Bacteria</taxon>
        <taxon>Pseudomonadati</taxon>
        <taxon>Bacteroidota</taxon>
        <taxon>Flavobacteriia</taxon>
        <taxon>Flavobacteriales</taxon>
        <taxon>Flavobacteriaceae</taxon>
        <taxon>Maribacter</taxon>
    </lineage>
</organism>
<evidence type="ECO:0000313" key="1">
    <source>
        <dbReference type="EMBL" id="MBD0850620.1"/>
    </source>
</evidence>
<evidence type="ECO:0000313" key="2">
    <source>
        <dbReference type="Proteomes" id="UP000598350"/>
    </source>
</evidence>
<name>A0ABR7VCQ0_9FLAO</name>
<protein>
    <recommendedName>
        <fullName evidence="3">DUF2116 family Zn-ribbon domain-containing protein</fullName>
    </recommendedName>
</protein>
<dbReference type="RefSeq" id="WP_188313767.1">
    <property type="nucleotide sequence ID" value="NZ_JABTCG010000003.1"/>
</dbReference>
<evidence type="ECO:0008006" key="3">
    <source>
        <dbReference type="Google" id="ProtNLM"/>
    </source>
</evidence>
<comment type="caution">
    <text evidence="1">The sequence shown here is derived from an EMBL/GenBank/DDBJ whole genome shotgun (WGS) entry which is preliminary data.</text>
</comment>
<proteinExistence type="predicted"/>
<dbReference type="Proteomes" id="UP000598350">
    <property type="component" value="Unassembled WGS sequence"/>
</dbReference>
<accession>A0ABR7VCQ0</accession>
<reference evidence="1 2" key="1">
    <citation type="submission" date="2020-05" db="EMBL/GenBank/DDBJ databases">
        <title>The draft genome sequence of Maribacter arenosus CAU 1321.</title>
        <authorList>
            <person name="Mu L."/>
        </authorList>
    </citation>
    <scope>NUCLEOTIDE SEQUENCE [LARGE SCALE GENOMIC DNA]</scope>
    <source>
        <strain evidence="1 2">CAU 1321</strain>
    </source>
</reference>
<sequence>MRLYKKCLHCGKELEGRTDKKFCDPQCKSSFQYQKEKERPERFYNKVDNQLKLNRKILKEYNKGGKVTVRAEMLLKLGFDPNFFTHYWKNQKDDVYLFVYEYGFLTRKENGKEKYVLVIWQDYMIKNPKQSKIN</sequence>